<evidence type="ECO:0000313" key="1">
    <source>
        <dbReference type="EMBL" id="MFC5915368.1"/>
    </source>
</evidence>
<dbReference type="EMBL" id="JBHSPU010000016">
    <property type="protein sequence ID" value="MFC5915368.1"/>
    <property type="molecule type" value="Genomic_DNA"/>
</dbReference>
<keyword evidence="2" id="KW-1185">Reference proteome</keyword>
<sequence length="56" mass="6126">MLRSTRRSAGRGHQVTELPRKRLGDDAALHLVDLGSPLPFPDAAFDDIVAITVLRC</sequence>
<name>A0ABW1GMP2_9ACTN</name>
<accession>A0ABW1GMP2</accession>
<organism evidence="1 2">
    <name type="scientific">Streptomyces pulveraceus</name>
    <dbReference type="NCBI Taxonomy" id="68258"/>
    <lineage>
        <taxon>Bacteria</taxon>
        <taxon>Bacillati</taxon>
        <taxon>Actinomycetota</taxon>
        <taxon>Actinomycetes</taxon>
        <taxon>Kitasatosporales</taxon>
        <taxon>Streptomycetaceae</taxon>
        <taxon>Streptomyces</taxon>
    </lineage>
</organism>
<dbReference type="Proteomes" id="UP001596200">
    <property type="component" value="Unassembled WGS sequence"/>
</dbReference>
<dbReference type="RefSeq" id="WP_344511057.1">
    <property type="nucleotide sequence ID" value="NZ_BAAATU010000019.1"/>
</dbReference>
<comment type="caution">
    <text evidence="1">The sequence shown here is derived from an EMBL/GenBank/DDBJ whole genome shotgun (WGS) entry which is preliminary data.</text>
</comment>
<evidence type="ECO:0008006" key="3">
    <source>
        <dbReference type="Google" id="ProtNLM"/>
    </source>
</evidence>
<evidence type="ECO:0000313" key="2">
    <source>
        <dbReference type="Proteomes" id="UP001596200"/>
    </source>
</evidence>
<gene>
    <name evidence="1" type="ORF">ACFP1B_18365</name>
</gene>
<reference evidence="2" key="1">
    <citation type="journal article" date="2019" name="Int. J. Syst. Evol. Microbiol.">
        <title>The Global Catalogue of Microorganisms (GCM) 10K type strain sequencing project: providing services to taxonomists for standard genome sequencing and annotation.</title>
        <authorList>
            <consortium name="The Broad Institute Genomics Platform"/>
            <consortium name="The Broad Institute Genome Sequencing Center for Infectious Disease"/>
            <person name="Wu L."/>
            <person name="Ma J."/>
        </authorList>
    </citation>
    <scope>NUCLEOTIDE SEQUENCE [LARGE SCALE GENOMIC DNA]</scope>
    <source>
        <strain evidence="2">JCM 4147</strain>
    </source>
</reference>
<protein>
    <recommendedName>
        <fullName evidence="3">Methyltransferase type 11 domain-containing protein</fullName>
    </recommendedName>
</protein>
<proteinExistence type="predicted"/>